<dbReference type="AlphaFoldDB" id="A0A165UZN3"/>
<dbReference type="GO" id="GO:0005694">
    <property type="term" value="C:chromosome"/>
    <property type="evidence" value="ECO:0007669"/>
    <property type="project" value="UniProtKB-SubCell"/>
</dbReference>
<keyword evidence="13" id="KW-1185">Reference proteome</keyword>
<keyword evidence="4" id="KW-0808">Transferase</keyword>
<evidence type="ECO:0000259" key="9">
    <source>
        <dbReference type="PROSITE" id="PS50280"/>
    </source>
</evidence>
<dbReference type="InParanoid" id="A0A165UZN3"/>
<name>A0A165UZN3_9AGAM</name>
<dbReference type="GO" id="GO:0042054">
    <property type="term" value="F:histone methyltransferase activity"/>
    <property type="evidence" value="ECO:0007669"/>
    <property type="project" value="InterPro"/>
</dbReference>
<dbReference type="Pfam" id="PF00856">
    <property type="entry name" value="SET"/>
    <property type="match status" value="1"/>
</dbReference>
<evidence type="ECO:0000259" key="10">
    <source>
        <dbReference type="PROSITE" id="PS50867"/>
    </source>
</evidence>
<evidence type="ECO:0000256" key="3">
    <source>
        <dbReference type="ARBA" id="ARBA00022603"/>
    </source>
</evidence>
<organism evidence="12 13">
    <name type="scientific">Neolentinus lepideus HHB14362 ss-1</name>
    <dbReference type="NCBI Taxonomy" id="1314782"/>
    <lineage>
        <taxon>Eukaryota</taxon>
        <taxon>Fungi</taxon>
        <taxon>Dikarya</taxon>
        <taxon>Basidiomycota</taxon>
        <taxon>Agaricomycotina</taxon>
        <taxon>Agaricomycetes</taxon>
        <taxon>Gloeophyllales</taxon>
        <taxon>Gloeophyllaceae</taxon>
        <taxon>Neolentinus</taxon>
    </lineage>
</organism>
<evidence type="ECO:0000256" key="1">
    <source>
        <dbReference type="ARBA" id="ARBA00004286"/>
    </source>
</evidence>
<gene>
    <name evidence="12" type="ORF">NEOLEDRAFT_1056930</name>
</gene>
<evidence type="ECO:0000256" key="2">
    <source>
        <dbReference type="ARBA" id="ARBA00022454"/>
    </source>
</evidence>
<evidence type="ECO:0000313" key="13">
    <source>
        <dbReference type="Proteomes" id="UP000076761"/>
    </source>
</evidence>
<evidence type="ECO:0000256" key="4">
    <source>
        <dbReference type="ARBA" id="ARBA00022679"/>
    </source>
</evidence>
<dbReference type="OrthoDB" id="308383at2759"/>
<protein>
    <submittedName>
        <fullName evidence="12">SET domain-containing protein</fullName>
    </submittedName>
</protein>
<accession>A0A165UZN3</accession>
<feature type="domain" description="Pre-SET" evidence="10">
    <location>
        <begin position="139"/>
        <end position="211"/>
    </location>
</feature>
<feature type="domain" description="Post-SET" evidence="11">
    <location>
        <begin position="362"/>
        <end position="378"/>
    </location>
</feature>
<evidence type="ECO:0000256" key="8">
    <source>
        <dbReference type="SAM" id="MobiDB-lite"/>
    </source>
</evidence>
<dbReference type="Pfam" id="PF05033">
    <property type="entry name" value="Pre-SET"/>
    <property type="match status" value="1"/>
</dbReference>
<dbReference type="InterPro" id="IPR007728">
    <property type="entry name" value="Pre-SET_dom"/>
</dbReference>
<dbReference type="SMART" id="SM00317">
    <property type="entry name" value="SET"/>
    <property type="match status" value="1"/>
</dbReference>
<dbReference type="PROSITE" id="PS50867">
    <property type="entry name" value="PRE_SET"/>
    <property type="match status" value="1"/>
</dbReference>
<keyword evidence="7" id="KW-0862">Zinc</keyword>
<evidence type="ECO:0000256" key="7">
    <source>
        <dbReference type="ARBA" id="ARBA00022833"/>
    </source>
</evidence>
<evidence type="ECO:0000256" key="6">
    <source>
        <dbReference type="ARBA" id="ARBA00022723"/>
    </source>
</evidence>
<dbReference type="PANTHER" id="PTHR46223:SF3">
    <property type="entry name" value="HISTONE-LYSINE N-METHYLTRANSFERASE SET-23"/>
    <property type="match status" value="1"/>
</dbReference>
<dbReference type="PANTHER" id="PTHR46223">
    <property type="entry name" value="HISTONE-LYSINE N-METHYLTRANSFERASE SUV39H"/>
    <property type="match status" value="1"/>
</dbReference>
<feature type="compositionally biased region" description="Polar residues" evidence="8">
    <location>
        <begin position="11"/>
        <end position="24"/>
    </location>
</feature>
<comment type="subcellular location">
    <subcellularLocation>
        <location evidence="1">Chromosome</location>
    </subcellularLocation>
</comment>
<dbReference type="InterPro" id="IPR050973">
    <property type="entry name" value="H3K9_Histone-Lys_N-MTase"/>
</dbReference>
<dbReference type="SMART" id="SM00468">
    <property type="entry name" value="PreSET"/>
    <property type="match status" value="1"/>
</dbReference>
<dbReference type="GO" id="GO:0005634">
    <property type="term" value="C:nucleus"/>
    <property type="evidence" value="ECO:0007669"/>
    <property type="project" value="InterPro"/>
</dbReference>
<feature type="domain" description="SET" evidence="9">
    <location>
        <begin position="214"/>
        <end position="344"/>
    </location>
</feature>
<dbReference type="SUPFAM" id="SSF82199">
    <property type="entry name" value="SET domain"/>
    <property type="match status" value="1"/>
</dbReference>
<dbReference type="FunCoup" id="A0A165UZN3">
    <property type="interactions" value="255"/>
</dbReference>
<dbReference type="EMBL" id="KV425555">
    <property type="protein sequence ID" value="KZT28936.1"/>
    <property type="molecule type" value="Genomic_DNA"/>
</dbReference>
<keyword evidence="3" id="KW-0489">Methyltransferase</keyword>
<feature type="region of interest" description="Disordered" evidence="8">
    <location>
        <begin position="1"/>
        <end position="28"/>
    </location>
</feature>
<keyword evidence="5" id="KW-0949">S-adenosyl-L-methionine</keyword>
<dbReference type="PROSITE" id="PS50280">
    <property type="entry name" value="SET"/>
    <property type="match status" value="1"/>
</dbReference>
<dbReference type="STRING" id="1314782.A0A165UZN3"/>
<dbReference type="InterPro" id="IPR001214">
    <property type="entry name" value="SET_dom"/>
</dbReference>
<dbReference type="Gene3D" id="2.170.270.10">
    <property type="entry name" value="SET domain"/>
    <property type="match status" value="1"/>
</dbReference>
<dbReference type="GO" id="GO:0008270">
    <property type="term" value="F:zinc ion binding"/>
    <property type="evidence" value="ECO:0007669"/>
    <property type="project" value="InterPro"/>
</dbReference>
<dbReference type="Proteomes" id="UP000076761">
    <property type="component" value="Unassembled WGS sequence"/>
</dbReference>
<evidence type="ECO:0000256" key="5">
    <source>
        <dbReference type="ARBA" id="ARBA00022691"/>
    </source>
</evidence>
<evidence type="ECO:0000313" key="12">
    <source>
        <dbReference type="EMBL" id="KZT28936.1"/>
    </source>
</evidence>
<evidence type="ECO:0000259" key="11">
    <source>
        <dbReference type="PROSITE" id="PS50868"/>
    </source>
</evidence>
<reference evidence="12 13" key="1">
    <citation type="journal article" date="2016" name="Mol. Biol. Evol.">
        <title>Comparative Genomics of Early-Diverging Mushroom-Forming Fungi Provides Insights into the Origins of Lignocellulose Decay Capabilities.</title>
        <authorList>
            <person name="Nagy L.G."/>
            <person name="Riley R."/>
            <person name="Tritt A."/>
            <person name="Adam C."/>
            <person name="Daum C."/>
            <person name="Floudas D."/>
            <person name="Sun H."/>
            <person name="Yadav J.S."/>
            <person name="Pangilinan J."/>
            <person name="Larsson K.H."/>
            <person name="Matsuura K."/>
            <person name="Barry K."/>
            <person name="Labutti K."/>
            <person name="Kuo R."/>
            <person name="Ohm R.A."/>
            <person name="Bhattacharya S.S."/>
            <person name="Shirouzu T."/>
            <person name="Yoshinaga Y."/>
            <person name="Martin F.M."/>
            <person name="Grigoriev I.V."/>
            <person name="Hibbett D.S."/>
        </authorList>
    </citation>
    <scope>NUCLEOTIDE SEQUENCE [LARGE SCALE GENOMIC DNA]</scope>
    <source>
        <strain evidence="12 13">HHB14362 ss-1</strain>
    </source>
</reference>
<keyword evidence="6" id="KW-0479">Metal-binding</keyword>
<proteinExistence type="predicted"/>
<keyword evidence="2" id="KW-0158">Chromosome</keyword>
<dbReference type="PROSITE" id="PS50868">
    <property type="entry name" value="POST_SET"/>
    <property type="match status" value="1"/>
</dbReference>
<sequence length="379" mass="42971">MDIAHPPDISYATQGSSRDSSLVTETEDISSGIRGISLETWASPGPSSPQDYYQAKDMPHLLQDHINSLPPSYLKSDFVREIFEAHISESTAEDEPDAPQIRIYNPIEGDDETSPPWEFHYSNHMWHGEGVPAPEYSKVRCSCKGPCDPKSKTCACLRRQEGYTRDAEGAKGFMYDNKGRLNMKLMQYPIFECNDLCSCSDECRNRVVQHGRKCSINIVKTKEKGWGVFAGEKPIPEGTYLGIYSGELLSDAEGEERGLKYNKFGRTYLFNIDWWYLQRDEPEIKYVVDAYHIGNFTRFLNHSCAPNCCLVPCYVNEGNLEKPLFTVFTLHDVQPYEELCFSYRGLDDDSDHQSAPNQTDAIYVPCRCGAATCKGKMFL</sequence>
<dbReference type="InterPro" id="IPR046341">
    <property type="entry name" value="SET_dom_sf"/>
</dbReference>
<dbReference type="InterPro" id="IPR003616">
    <property type="entry name" value="Post-SET_dom"/>
</dbReference>
<dbReference type="GO" id="GO:0032259">
    <property type="term" value="P:methylation"/>
    <property type="evidence" value="ECO:0007669"/>
    <property type="project" value="UniProtKB-KW"/>
</dbReference>